<dbReference type="RefSeq" id="WP_131603463.1">
    <property type="nucleotide sequence ID" value="NZ_SJLU01000032.1"/>
</dbReference>
<reference evidence="2 3" key="1">
    <citation type="submission" date="2019-02" db="EMBL/GenBank/DDBJ databases">
        <title>The competitiveness to form nodules shapes the capacities of Rhizobium leguminosarum sv viciae communities to promote symbiosis with specific hosts.</title>
        <authorList>
            <person name="Boivin S."/>
            <person name="Lepetit M."/>
        </authorList>
    </citation>
    <scope>NUCLEOTIDE SEQUENCE [LARGE SCALE GENOMIC DNA]</scope>
    <source>
        <strain evidence="2 3">SPF4F3</strain>
    </source>
</reference>
<dbReference type="Proteomes" id="UP000291866">
    <property type="component" value="Unassembled WGS sequence"/>
</dbReference>
<feature type="transmembrane region" description="Helical" evidence="1">
    <location>
        <begin position="229"/>
        <end position="256"/>
    </location>
</feature>
<keyword evidence="1" id="KW-1133">Transmembrane helix</keyword>
<accession>A0A8G2IRI5</accession>
<gene>
    <name evidence="2" type="ORF">E0H31_35010</name>
</gene>
<protein>
    <recommendedName>
        <fullName evidence="4">Transmembrane protein</fullName>
    </recommendedName>
</protein>
<comment type="caution">
    <text evidence="2">The sequence shown here is derived from an EMBL/GenBank/DDBJ whole genome shotgun (WGS) entry which is preliminary data.</text>
</comment>
<feature type="transmembrane region" description="Helical" evidence="1">
    <location>
        <begin position="50"/>
        <end position="70"/>
    </location>
</feature>
<evidence type="ECO:0000256" key="1">
    <source>
        <dbReference type="SAM" id="Phobius"/>
    </source>
</evidence>
<evidence type="ECO:0008006" key="4">
    <source>
        <dbReference type="Google" id="ProtNLM"/>
    </source>
</evidence>
<evidence type="ECO:0000313" key="2">
    <source>
        <dbReference type="EMBL" id="TBX85237.1"/>
    </source>
</evidence>
<evidence type="ECO:0000313" key="3">
    <source>
        <dbReference type="Proteomes" id="UP000291866"/>
    </source>
</evidence>
<dbReference type="EMBL" id="SJLU01000032">
    <property type="protein sequence ID" value="TBX85237.1"/>
    <property type="molecule type" value="Genomic_DNA"/>
</dbReference>
<organism evidence="2 3">
    <name type="scientific">Rhizobium leguminosarum bv. viciae</name>
    <dbReference type="NCBI Taxonomy" id="387"/>
    <lineage>
        <taxon>Bacteria</taxon>
        <taxon>Pseudomonadati</taxon>
        <taxon>Pseudomonadota</taxon>
        <taxon>Alphaproteobacteria</taxon>
        <taxon>Hyphomicrobiales</taxon>
        <taxon>Rhizobiaceae</taxon>
        <taxon>Rhizobium/Agrobacterium group</taxon>
        <taxon>Rhizobium</taxon>
    </lineage>
</organism>
<dbReference type="AlphaFoldDB" id="A0A8G2IRI5"/>
<name>A0A8G2IRI5_RHILV</name>
<keyword evidence="1" id="KW-0472">Membrane</keyword>
<proteinExistence type="predicted"/>
<keyword evidence="1" id="KW-0812">Transmembrane</keyword>
<sequence>MLERFTSANSVAKVVLLPAFASTCNLIFLADSVPVGLNGAPMANVFRDEKAPYVIVLLIGIVGWMFNAALDTAKDLRIIEYRSVYGTDGQVNTVTFYVANRSMVSAINSGRFSFRCPPPAADNKATAPSCLTDIPSVSAKAQYLGSGNFGLPEPITTENEGASVEALVPPKSEVGFKFGLANKDVKLGFSYVLDPEDITGDKSSVQVRILAPQAGQGTTWLAKLDRLTLFVLANYFTVLMASMICLGGILVIYFVASLFVSIFGNREGPADDK</sequence>
<feature type="transmembrane region" description="Helical" evidence="1">
    <location>
        <begin position="12"/>
        <end position="30"/>
    </location>
</feature>